<accession>A0A0G1DK88</accession>
<evidence type="ECO:0000256" key="4">
    <source>
        <dbReference type="SAM" id="Phobius"/>
    </source>
</evidence>
<dbReference type="PANTHER" id="PTHR12302:SF3">
    <property type="entry name" value="SERINE_THREONINE-PROTEIN KINASE 31"/>
    <property type="match status" value="1"/>
</dbReference>
<reference evidence="6 7" key="1">
    <citation type="journal article" date="2015" name="Nature">
        <title>rRNA introns, odd ribosomes, and small enigmatic genomes across a large radiation of phyla.</title>
        <authorList>
            <person name="Brown C.T."/>
            <person name="Hug L.A."/>
            <person name="Thomas B.C."/>
            <person name="Sharon I."/>
            <person name="Castelle C.J."/>
            <person name="Singh A."/>
            <person name="Wilkins M.J."/>
            <person name="Williams K.H."/>
            <person name="Banfield J.F."/>
        </authorList>
    </citation>
    <scope>NUCLEOTIDE SEQUENCE [LARGE SCALE GENOMIC DNA]</scope>
</reference>
<name>A0A0G1DK88_9BACT</name>
<comment type="caution">
    <text evidence="6">The sequence shown here is derived from an EMBL/GenBank/DDBJ whole genome shotgun (WGS) entry which is preliminary data.</text>
</comment>
<dbReference type="Gene3D" id="2.40.50.90">
    <property type="match status" value="1"/>
</dbReference>
<keyword evidence="4" id="KW-0472">Membrane</keyword>
<sequence>MAKKKLKIDRLWLIVILLVPSVLLNVFLLVRERTILDQGVKVEGVIDGDTLVLEGKGKIRLRYADAPELEYCGGREAKDYLEKLVVGRKVTIKEQIPDQYGRGMALVWRGRTLINKAMLVSGWSRYHHDNSDLTKELKETAAMAIEEKLGIFGKCQSKDIPDKEGCTIKGNIDNNNKTRIYYLPGCSQYNFTVVEKDMGEAWFCTEKEAKKAGFRKAKTC</sequence>
<protein>
    <submittedName>
        <fullName evidence="6">Nuclease</fullName>
    </submittedName>
</protein>
<dbReference type="GO" id="GO:0004519">
    <property type="term" value="F:endonuclease activity"/>
    <property type="evidence" value="ECO:0007669"/>
    <property type="project" value="UniProtKB-KW"/>
</dbReference>
<evidence type="ECO:0000313" key="7">
    <source>
        <dbReference type="Proteomes" id="UP000034894"/>
    </source>
</evidence>
<keyword evidence="4" id="KW-1133">Transmembrane helix</keyword>
<dbReference type="Pfam" id="PF00565">
    <property type="entry name" value="SNase"/>
    <property type="match status" value="1"/>
</dbReference>
<feature type="transmembrane region" description="Helical" evidence="4">
    <location>
        <begin position="12"/>
        <end position="30"/>
    </location>
</feature>
<proteinExistence type="predicted"/>
<dbReference type="SUPFAM" id="SSF50199">
    <property type="entry name" value="Staphylococcal nuclease"/>
    <property type="match status" value="1"/>
</dbReference>
<evidence type="ECO:0000256" key="1">
    <source>
        <dbReference type="ARBA" id="ARBA00022722"/>
    </source>
</evidence>
<dbReference type="STRING" id="1618443.UV73_C0003G0202"/>
<feature type="domain" description="TNase-like" evidence="5">
    <location>
        <begin position="36"/>
        <end position="154"/>
    </location>
</feature>
<dbReference type="Proteomes" id="UP000034894">
    <property type="component" value="Unassembled WGS sequence"/>
</dbReference>
<gene>
    <name evidence="6" type="ORF">UV73_C0003G0202</name>
</gene>
<keyword evidence="2" id="KW-0255">Endonuclease</keyword>
<keyword evidence="4" id="KW-0812">Transmembrane</keyword>
<organism evidence="6 7">
    <name type="scientific">Candidatus Gottesmanbacteria bacterium GW2011_GWA2_43_14</name>
    <dbReference type="NCBI Taxonomy" id="1618443"/>
    <lineage>
        <taxon>Bacteria</taxon>
        <taxon>Candidatus Gottesmaniibacteriota</taxon>
    </lineage>
</organism>
<evidence type="ECO:0000256" key="3">
    <source>
        <dbReference type="ARBA" id="ARBA00022801"/>
    </source>
</evidence>
<evidence type="ECO:0000256" key="2">
    <source>
        <dbReference type="ARBA" id="ARBA00022759"/>
    </source>
</evidence>
<dbReference type="EMBL" id="LCFP01000003">
    <property type="protein sequence ID" value="KKS98260.1"/>
    <property type="molecule type" value="Genomic_DNA"/>
</dbReference>
<dbReference type="SMART" id="SM00318">
    <property type="entry name" value="SNc"/>
    <property type="match status" value="1"/>
</dbReference>
<keyword evidence="3" id="KW-0378">Hydrolase</keyword>
<dbReference type="GO" id="GO:0016787">
    <property type="term" value="F:hydrolase activity"/>
    <property type="evidence" value="ECO:0007669"/>
    <property type="project" value="UniProtKB-KW"/>
</dbReference>
<evidence type="ECO:0000259" key="5">
    <source>
        <dbReference type="PROSITE" id="PS50830"/>
    </source>
</evidence>
<dbReference type="PANTHER" id="PTHR12302">
    <property type="entry name" value="EBNA2 BINDING PROTEIN P100"/>
    <property type="match status" value="1"/>
</dbReference>
<evidence type="ECO:0000313" key="6">
    <source>
        <dbReference type="EMBL" id="KKS98260.1"/>
    </source>
</evidence>
<dbReference type="InterPro" id="IPR016071">
    <property type="entry name" value="Staphylococal_nuclease_OB-fold"/>
</dbReference>
<dbReference type="AlphaFoldDB" id="A0A0G1DK88"/>
<keyword evidence="1" id="KW-0540">Nuclease</keyword>
<dbReference type="PROSITE" id="PS50830">
    <property type="entry name" value="TNASE_3"/>
    <property type="match status" value="1"/>
</dbReference>
<dbReference type="InterPro" id="IPR035437">
    <property type="entry name" value="SNase_OB-fold_sf"/>
</dbReference>